<organism evidence="2 3">
    <name type="scientific">Actinospica durhamensis</name>
    <dbReference type="NCBI Taxonomy" id="1508375"/>
    <lineage>
        <taxon>Bacteria</taxon>
        <taxon>Bacillati</taxon>
        <taxon>Actinomycetota</taxon>
        <taxon>Actinomycetes</taxon>
        <taxon>Catenulisporales</taxon>
        <taxon>Actinospicaceae</taxon>
        <taxon>Actinospica</taxon>
    </lineage>
</organism>
<keyword evidence="1" id="KW-0472">Membrane</keyword>
<comment type="caution">
    <text evidence="2">The sequence shown here is derived from an EMBL/GenBank/DDBJ whole genome shotgun (WGS) entry which is preliminary data.</text>
</comment>
<evidence type="ECO:0000313" key="2">
    <source>
        <dbReference type="EMBL" id="MBR7833115.1"/>
    </source>
</evidence>
<feature type="transmembrane region" description="Helical" evidence="1">
    <location>
        <begin position="44"/>
        <end position="65"/>
    </location>
</feature>
<dbReference type="AlphaFoldDB" id="A0A941ILK3"/>
<sequence>MRLADWPKRHLAQAFVLNLLSMSSVLLCAVTFVVIQFGGPPAKLPAWGSLSIAVALGTAGTAALWPAQRRYYGVGPEPLTENSD</sequence>
<protein>
    <submittedName>
        <fullName evidence="2">Uncharacterized protein</fullName>
    </submittedName>
</protein>
<evidence type="ECO:0000256" key="1">
    <source>
        <dbReference type="SAM" id="Phobius"/>
    </source>
</evidence>
<proteinExistence type="predicted"/>
<dbReference type="RefSeq" id="WP_212527637.1">
    <property type="nucleotide sequence ID" value="NZ_JAGSOG010000022.1"/>
</dbReference>
<keyword evidence="1" id="KW-1133">Transmembrane helix</keyword>
<gene>
    <name evidence="2" type="ORF">KDL01_07560</name>
</gene>
<keyword evidence="3" id="KW-1185">Reference proteome</keyword>
<dbReference type="EMBL" id="JAGSOG010000022">
    <property type="protein sequence ID" value="MBR7833115.1"/>
    <property type="molecule type" value="Genomic_DNA"/>
</dbReference>
<name>A0A941ILK3_9ACTN</name>
<dbReference type="Proteomes" id="UP000675781">
    <property type="component" value="Unassembled WGS sequence"/>
</dbReference>
<keyword evidence="1" id="KW-0812">Transmembrane</keyword>
<reference evidence="2" key="1">
    <citation type="submission" date="2021-04" db="EMBL/GenBank/DDBJ databases">
        <title>Genome based classification of Actinospica acidithermotolerans sp. nov., an actinobacterium isolated from an Indonesian hot spring.</title>
        <authorList>
            <person name="Kusuma A.B."/>
            <person name="Putra K.E."/>
            <person name="Nafisah S."/>
            <person name="Loh J."/>
            <person name="Nouioui I."/>
            <person name="Goodfellow M."/>
        </authorList>
    </citation>
    <scope>NUCLEOTIDE SEQUENCE</scope>
    <source>
        <strain evidence="2">CSCA 57</strain>
    </source>
</reference>
<evidence type="ECO:0000313" key="3">
    <source>
        <dbReference type="Proteomes" id="UP000675781"/>
    </source>
</evidence>
<accession>A0A941ILK3</accession>
<feature type="transmembrane region" description="Helical" evidence="1">
    <location>
        <begin position="12"/>
        <end position="38"/>
    </location>
</feature>